<organism evidence="2">
    <name type="scientific">uncultured Caudovirales phage</name>
    <dbReference type="NCBI Taxonomy" id="2100421"/>
    <lineage>
        <taxon>Viruses</taxon>
        <taxon>Duplodnaviria</taxon>
        <taxon>Heunggongvirae</taxon>
        <taxon>Uroviricota</taxon>
        <taxon>Caudoviricetes</taxon>
        <taxon>Peduoviridae</taxon>
        <taxon>Maltschvirus</taxon>
        <taxon>Maltschvirus maltsch</taxon>
    </lineage>
</organism>
<dbReference type="EMBL" id="LR796479">
    <property type="protein sequence ID" value="CAB4147556.1"/>
    <property type="molecule type" value="Genomic_DNA"/>
</dbReference>
<reference evidence="2" key="1">
    <citation type="submission" date="2020-04" db="EMBL/GenBank/DDBJ databases">
        <authorList>
            <person name="Chiriac C."/>
            <person name="Salcher M."/>
            <person name="Ghai R."/>
            <person name="Kavagutti S V."/>
        </authorList>
    </citation>
    <scope>NUCLEOTIDE SEQUENCE</scope>
</reference>
<gene>
    <name evidence="2" type="ORF">UFOVP509_35</name>
</gene>
<proteinExistence type="predicted"/>
<dbReference type="Gene3D" id="1.10.10.60">
    <property type="entry name" value="Homeodomain-like"/>
    <property type="match status" value="1"/>
</dbReference>
<evidence type="ECO:0000313" key="2">
    <source>
        <dbReference type="EMBL" id="CAB4147556.1"/>
    </source>
</evidence>
<accession>A0A6J5MR59</accession>
<protein>
    <submittedName>
        <fullName evidence="2">Transposase IS30-like HTH domain containing protein</fullName>
    </submittedName>
</protein>
<evidence type="ECO:0000256" key="1">
    <source>
        <dbReference type="SAM" id="MobiDB-lite"/>
    </source>
</evidence>
<feature type="region of interest" description="Disordered" evidence="1">
    <location>
        <begin position="1"/>
        <end position="23"/>
    </location>
</feature>
<sequence length="173" mass="18632">MSEHQTPGAAGHDPELPMPQNVVAPDTDIAHIAVNQDDPEDEPAYRRLKPTERDTILRLIAEGVTQREIAKIVGCTQGAISYTRNRFSTTVNHARALINARAGIVAQHWLKSVPIAARKGDHRPAKDWLAAAGVVAQDVAPVNPIIIQVGTGTSVSVDNNDPFAQAKVVTNEK</sequence>
<name>A0A6J5MR59_9CAUD</name>